<dbReference type="GO" id="GO:0009249">
    <property type="term" value="P:protein lipoylation"/>
    <property type="evidence" value="ECO:0007669"/>
    <property type="project" value="TreeGrafter"/>
</dbReference>
<dbReference type="GO" id="GO:0005739">
    <property type="term" value="C:mitochondrion"/>
    <property type="evidence" value="ECO:0007669"/>
    <property type="project" value="UniProtKB-SubCell"/>
</dbReference>
<evidence type="ECO:0000256" key="5">
    <source>
        <dbReference type="RuleBase" id="RU364055"/>
    </source>
</evidence>
<keyword evidence="2 4" id="KW-0450">Lipoyl</keyword>
<comment type="function">
    <text evidence="5">The H protein shuttles the methylamine group of glycine from the P protein to the T protein.</text>
</comment>
<dbReference type="STRING" id="1314674.A0A0D7BQW6"/>
<accession>A0A0D7BQW6</accession>
<evidence type="ECO:0000256" key="3">
    <source>
        <dbReference type="ARBA" id="ARBA00022946"/>
    </source>
</evidence>
<sequence length="192" mass="20916">MQSMLRRCALARPAASLTRQSAPSLASWRMQAIRTLVTKRYTEDHEFVEFDDETNIGIVGITHYAQNSLGDVVFVELPTQGTEVGAGDQIGAVESVKAASDIFAPVSGTVDQVNEALNDQPGLINKSPDVKGWLCKIKLSDPTEVSGEAADGGRVQGQVRLKREGVHRYWFNTTSTTAFVLLLHTVPEQGIF</sequence>
<comment type="subunit">
    <text evidence="5">The glycine cleavage system is composed of four proteins: P, T, L and H.</text>
</comment>
<proteinExistence type="inferred from homology"/>
<dbReference type="PROSITE" id="PS50968">
    <property type="entry name" value="BIOTINYL_LIPOYL"/>
    <property type="match status" value="1"/>
</dbReference>
<keyword evidence="8" id="KW-1185">Reference proteome</keyword>
<evidence type="ECO:0000259" key="6">
    <source>
        <dbReference type="PROSITE" id="PS50968"/>
    </source>
</evidence>
<dbReference type="InterPro" id="IPR002930">
    <property type="entry name" value="GCV_H"/>
</dbReference>
<dbReference type="EMBL" id="KN880440">
    <property type="protein sequence ID" value="KIY72812.1"/>
    <property type="molecule type" value="Genomic_DNA"/>
</dbReference>
<comment type="subcellular location">
    <subcellularLocation>
        <location evidence="5">Mitochondrion</location>
    </subcellularLocation>
</comment>
<dbReference type="InterPro" id="IPR000089">
    <property type="entry name" value="Biotin_lipoyl"/>
</dbReference>
<dbReference type="Pfam" id="PF01597">
    <property type="entry name" value="GCV_H"/>
    <property type="match status" value="1"/>
</dbReference>
<dbReference type="GO" id="GO:0005960">
    <property type="term" value="C:glycine cleavage complex"/>
    <property type="evidence" value="ECO:0007669"/>
    <property type="project" value="UniProtKB-UniRule"/>
</dbReference>
<dbReference type="NCBIfam" id="NF002270">
    <property type="entry name" value="PRK01202.1"/>
    <property type="match status" value="1"/>
</dbReference>
<evidence type="ECO:0000256" key="1">
    <source>
        <dbReference type="ARBA" id="ARBA00009249"/>
    </source>
</evidence>
<dbReference type="InterPro" id="IPR017453">
    <property type="entry name" value="GCV_H_sub"/>
</dbReference>
<evidence type="ECO:0000256" key="4">
    <source>
        <dbReference type="PIRSR" id="PIRSR617453-50"/>
    </source>
</evidence>
<dbReference type="PANTHER" id="PTHR11715:SF3">
    <property type="entry name" value="GLYCINE CLEAVAGE SYSTEM H PROTEIN-RELATED"/>
    <property type="match status" value="1"/>
</dbReference>
<evidence type="ECO:0000313" key="7">
    <source>
        <dbReference type="EMBL" id="KIY72812.1"/>
    </source>
</evidence>
<dbReference type="GO" id="GO:0019464">
    <property type="term" value="P:glycine decarboxylation via glycine cleavage system"/>
    <property type="evidence" value="ECO:0007669"/>
    <property type="project" value="UniProtKB-UniRule"/>
</dbReference>
<keyword evidence="3 5" id="KW-0809">Transit peptide</keyword>
<evidence type="ECO:0000313" key="8">
    <source>
        <dbReference type="Proteomes" id="UP000054007"/>
    </source>
</evidence>
<dbReference type="InterPro" id="IPR033753">
    <property type="entry name" value="GCV_H/Fam206"/>
</dbReference>
<dbReference type="SUPFAM" id="SSF51230">
    <property type="entry name" value="Single hybrid motif"/>
    <property type="match status" value="1"/>
</dbReference>
<dbReference type="HAMAP" id="MF_00272">
    <property type="entry name" value="GcvH"/>
    <property type="match status" value="1"/>
</dbReference>
<comment type="similarity">
    <text evidence="1 5">Belongs to the GcvH family.</text>
</comment>
<dbReference type="PROSITE" id="PS00189">
    <property type="entry name" value="LIPOYL"/>
    <property type="match status" value="1"/>
</dbReference>
<comment type="cofactor">
    <cofactor evidence="5">
        <name>(R)-lipoate</name>
        <dbReference type="ChEBI" id="CHEBI:83088"/>
    </cofactor>
    <text evidence="5">Binds 1 lipoyl cofactor covalently.</text>
</comment>
<organism evidence="7 8">
    <name type="scientific">Cylindrobasidium torrendii FP15055 ss-10</name>
    <dbReference type="NCBI Taxonomy" id="1314674"/>
    <lineage>
        <taxon>Eukaryota</taxon>
        <taxon>Fungi</taxon>
        <taxon>Dikarya</taxon>
        <taxon>Basidiomycota</taxon>
        <taxon>Agaricomycotina</taxon>
        <taxon>Agaricomycetes</taxon>
        <taxon>Agaricomycetidae</taxon>
        <taxon>Agaricales</taxon>
        <taxon>Marasmiineae</taxon>
        <taxon>Physalacriaceae</taxon>
        <taxon>Cylindrobasidium</taxon>
    </lineage>
</organism>
<keyword evidence="5" id="KW-0496">Mitochondrion</keyword>
<dbReference type="InterPro" id="IPR011053">
    <property type="entry name" value="Single_hybrid_motif"/>
</dbReference>
<gene>
    <name evidence="7" type="ORF">CYLTODRAFT_7924</name>
</gene>
<evidence type="ECO:0000256" key="2">
    <source>
        <dbReference type="ARBA" id="ARBA00022823"/>
    </source>
</evidence>
<dbReference type="Proteomes" id="UP000054007">
    <property type="component" value="Unassembled WGS sequence"/>
</dbReference>
<dbReference type="NCBIfam" id="TIGR00527">
    <property type="entry name" value="gcvH"/>
    <property type="match status" value="1"/>
</dbReference>
<dbReference type="OrthoDB" id="10264154at2759"/>
<reference evidence="7 8" key="1">
    <citation type="journal article" date="2015" name="Fungal Genet. Biol.">
        <title>Evolution of novel wood decay mechanisms in Agaricales revealed by the genome sequences of Fistulina hepatica and Cylindrobasidium torrendii.</title>
        <authorList>
            <person name="Floudas D."/>
            <person name="Held B.W."/>
            <person name="Riley R."/>
            <person name="Nagy L.G."/>
            <person name="Koehler G."/>
            <person name="Ransdell A.S."/>
            <person name="Younus H."/>
            <person name="Chow J."/>
            <person name="Chiniquy J."/>
            <person name="Lipzen A."/>
            <person name="Tritt A."/>
            <person name="Sun H."/>
            <person name="Haridas S."/>
            <person name="LaButti K."/>
            <person name="Ohm R.A."/>
            <person name="Kues U."/>
            <person name="Blanchette R.A."/>
            <person name="Grigoriev I.V."/>
            <person name="Minto R.E."/>
            <person name="Hibbett D.S."/>
        </authorList>
    </citation>
    <scope>NUCLEOTIDE SEQUENCE [LARGE SCALE GENOMIC DNA]</scope>
    <source>
        <strain evidence="7 8">FP15055 ss-10</strain>
    </source>
</reference>
<dbReference type="AlphaFoldDB" id="A0A0D7BQW6"/>
<protein>
    <recommendedName>
        <fullName evidence="5">Glycine cleavage system H protein</fullName>
    </recommendedName>
</protein>
<feature type="domain" description="Lipoyl-binding" evidence="6">
    <location>
        <begin position="56"/>
        <end position="138"/>
    </location>
</feature>
<name>A0A0D7BQW6_9AGAR</name>
<feature type="modified residue" description="N6-lipoyllysine" evidence="4">
    <location>
        <position position="97"/>
    </location>
</feature>
<dbReference type="InterPro" id="IPR003016">
    <property type="entry name" value="2-oxoA_DH_lipoyl-BS"/>
</dbReference>
<dbReference type="PANTHER" id="PTHR11715">
    <property type="entry name" value="GLYCINE CLEAVAGE SYSTEM H PROTEIN"/>
    <property type="match status" value="1"/>
</dbReference>
<dbReference type="CDD" id="cd06848">
    <property type="entry name" value="GCS_H"/>
    <property type="match status" value="1"/>
</dbReference>
<dbReference type="Gene3D" id="2.40.50.100">
    <property type="match status" value="1"/>
</dbReference>